<reference evidence="2" key="1">
    <citation type="journal article" date="2014" name="Front. Microbiol.">
        <title>High frequency of phylogenetically diverse reductive dehalogenase-homologous genes in deep subseafloor sedimentary metagenomes.</title>
        <authorList>
            <person name="Kawai M."/>
            <person name="Futagami T."/>
            <person name="Toyoda A."/>
            <person name="Takaki Y."/>
            <person name="Nishi S."/>
            <person name="Hori S."/>
            <person name="Arai W."/>
            <person name="Tsubouchi T."/>
            <person name="Morono Y."/>
            <person name="Uchiyama I."/>
            <person name="Ito T."/>
            <person name="Fujiyama A."/>
            <person name="Inagaki F."/>
            <person name="Takami H."/>
        </authorList>
    </citation>
    <scope>NUCLEOTIDE SEQUENCE</scope>
    <source>
        <strain evidence="2">Expedition CK06-06</strain>
    </source>
</reference>
<evidence type="ECO:0000313" key="2">
    <source>
        <dbReference type="EMBL" id="GAG48911.1"/>
    </source>
</evidence>
<sequence length="123" mass="13691">LGGCSLSLRTFRPAIIGFVQIVREKHPDTPLAVISPIYAPQYETAKNPVELNLRIMRQEVAAAVDTLQAHGDRHIHYIDGLRLFGPDISNWDDLVPDGLHPNADGYKALAEHFLKKVAPKLFV</sequence>
<comment type="caution">
    <text evidence="2">The sequence shown here is derived from an EMBL/GenBank/DDBJ whole genome shotgun (WGS) entry which is preliminary data.</text>
</comment>
<dbReference type="AlphaFoldDB" id="X0ZKU8"/>
<accession>X0ZKU8</accession>
<name>X0ZKU8_9ZZZZ</name>
<protein>
    <recommendedName>
        <fullName evidence="1">SGNH hydrolase-type esterase domain-containing protein</fullName>
    </recommendedName>
</protein>
<dbReference type="SUPFAM" id="SSF52266">
    <property type="entry name" value="SGNH hydrolase"/>
    <property type="match status" value="1"/>
</dbReference>
<dbReference type="Pfam" id="PF13472">
    <property type="entry name" value="Lipase_GDSL_2"/>
    <property type="match status" value="1"/>
</dbReference>
<feature type="non-terminal residue" evidence="2">
    <location>
        <position position="1"/>
    </location>
</feature>
<evidence type="ECO:0000259" key="1">
    <source>
        <dbReference type="Pfam" id="PF13472"/>
    </source>
</evidence>
<dbReference type="InterPro" id="IPR013830">
    <property type="entry name" value="SGNH_hydro"/>
</dbReference>
<gene>
    <name evidence="2" type="ORF">S01H1_78885</name>
</gene>
<dbReference type="EMBL" id="BARS01053124">
    <property type="protein sequence ID" value="GAG48911.1"/>
    <property type="molecule type" value="Genomic_DNA"/>
</dbReference>
<proteinExistence type="predicted"/>
<organism evidence="2">
    <name type="scientific">marine sediment metagenome</name>
    <dbReference type="NCBI Taxonomy" id="412755"/>
    <lineage>
        <taxon>unclassified sequences</taxon>
        <taxon>metagenomes</taxon>
        <taxon>ecological metagenomes</taxon>
    </lineage>
</organism>
<dbReference type="InterPro" id="IPR036514">
    <property type="entry name" value="SGNH_hydro_sf"/>
</dbReference>
<feature type="domain" description="SGNH hydrolase-type esterase" evidence="1">
    <location>
        <begin position="10"/>
        <end position="108"/>
    </location>
</feature>
<dbReference type="Gene3D" id="3.40.50.1110">
    <property type="entry name" value="SGNH hydrolase"/>
    <property type="match status" value="1"/>
</dbReference>